<dbReference type="Pfam" id="PF00565">
    <property type="entry name" value="SNase"/>
    <property type="match status" value="1"/>
</dbReference>
<dbReference type="Proteomes" id="UP000184164">
    <property type="component" value="Unassembled WGS sequence"/>
</dbReference>
<dbReference type="InterPro" id="IPR035437">
    <property type="entry name" value="SNase_OB-fold_sf"/>
</dbReference>
<dbReference type="PROSITE" id="PS50830">
    <property type="entry name" value="TNASE_3"/>
    <property type="match status" value="1"/>
</dbReference>
<gene>
    <name evidence="2" type="ORF">SAMN05444274_11133</name>
</gene>
<dbReference type="SMART" id="SM00318">
    <property type="entry name" value="SNc"/>
    <property type="match status" value="1"/>
</dbReference>
<reference evidence="2 3" key="1">
    <citation type="submission" date="2016-11" db="EMBL/GenBank/DDBJ databases">
        <authorList>
            <person name="Jaros S."/>
            <person name="Januszkiewicz K."/>
            <person name="Wedrychowicz H."/>
        </authorList>
    </citation>
    <scope>NUCLEOTIDE SEQUENCE [LARGE SCALE GENOMIC DNA]</scope>
    <source>
        <strain evidence="2 3">DSM 26910</strain>
    </source>
</reference>
<sequence length="116" mass="13315">MYQYKATVDYVVDGDTLDITIDLGFKITTHQRIRLADINTPEIFSVKKDSEEHKRGMAAKQYVEKRLADNDNKIVIETEKNTGKYGRYIGTIFLADSDITLNEELVKEGHALKVKY</sequence>
<dbReference type="EMBL" id="FQUM01000011">
    <property type="protein sequence ID" value="SHF86970.1"/>
    <property type="molecule type" value="Genomic_DNA"/>
</dbReference>
<dbReference type="AlphaFoldDB" id="A0A1M5F5T3"/>
<dbReference type="RefSeq" id="WP_073003211.1">
    <property type="nucleotide sequence ID" value="NZ_FQUM01000011.1"/>
</dbReference>
<dbReference type="Gene3D" id="2.40.50.90">
    <property type="match status" value="1"/>
</dbReference>
<keyword evidence="3" id="KW-1185">Reference proteome</keyword>
<organism evidence="2 3">
    <name type="scientific">Mariniphaga anaerophila</name>
    <dbReference type="NCBI Taxonomy" id="1484053"/>
    <lineage>
        <taxon>Bacteria</taxon>
        <taxon>Pseudomonadati</taxon>
        <taxon>Bacteroidota</taxon>
        <taxon>Bacteroidia</taxon>
        <taxon>Marinilabiliales</taxon>
        <taxon>Prolixibacteraceae</taxon>
        <taxon>Mariniphaga</taxon>
    </lineage>
</organism>
<dbReference type="SUPFAM" id="SSF50199">
    <property type="entry name" value="Staphylococcal nuclease"/>
    <property type="match status" value="1"/>
</dbReference>
<evidence type="ECO:0000313" key="2">
    <source>
        <dbReference type="EMBL" id="SHF86970.1"/>
    </source>
</evidence>
<protein>
    <submittedName>
        <fullName evidence="2">Micrococcal nuclease</fullName>
    </submittedName>
</protein>
<dbReference type="InterPro" id="IPR016071">
    <property type="entry name" value="Staphylococal_nuclease_OB-fold"/>
</dbReference>
<feature type="domain" description="TNase-like" evidence="1">
    <location>
        <begin position="2"/>
        <end position="116"/>
    </location>
</feature>
<evidence type="ECO:0000259" key="1">
    <source>
        <dbReference type="PROSITE" id="PS50830"/>
    </source>
</evidence>
<dbReference type="STRING" id="1484053.SAMN05444274_11133"/>
<evidence type="ECO:0000313" key="3">
    <source>
        <dbReference type="Proteomes" id="UP000184164"/>
    </source>
</evidence>
<proteinExistence type="predicted"/>
<name>A0A1M5F5T3_9BACT</name>
<accession>A0A1M5F5T3</accession>
<dbReference type="OrthoDB" id="309040at2"/>